<evidence type="ECO:0000313" key="2">
    <source>
        <dbReference type="EMBL" id="KAA6334095.1"/>
    </source>
</evidence>
<feature type="transmembrane region" description="Helical" evidence="1">
    <location>
        <begin position="16"/>
        <end position="37"/>
    </location>
</feature>
<comment type="caution">
    <text evidence="2">The sequence shown here is derived from an EMBL/GenBank/DDBJ whole genome shotgun (WGS) entry which is preliminary data.</text>
</comment>
<organism evidence="2">
    <name type="scientific">termite gut metagenome</name>
    <dbReference type="NCBI Taxonomy" id="433724"/>
    <lineage>
        <taxon>unclassified sequences</taxon>
        <taxon>metagenomes</taxon>
        <taxon>organismal metagenomes</taxon>
    </lineage>
</organism>
<sequence>MLWVTVLFSVIVVAKIWWLEIVLLAIAIGVSIHILSFKTRKHNPLMK</sequence>
<keyword evidence="1" id="KW-0472">Membrane</keyword>
<dbReference type="AlphaFoldDB" id="A0A5J4RL74"/>
<gene>
    <name evidence="2" type="ORF">EZS27_017556</name>
</gene>
<accession>A0A5J4RL74</accession>
<keyword evidence="1" id="KW-0812">Transmembrane</keyword>
<name>A0A5J4RL74_9ZZZZ</name>
<proteinExistence type="predicted"/>
<protein>
    <submittedName>
        <fullName evidence="2">Uncharacterized protein</fullName>
    </submittedName>
</protein>
<evidence type="ECO:0000256" key="1">
    <source>
        <dbReference type="SAM" id="Phobius"/>
    </source>
</evidence>
<reference evidence="2" key="1">
    <citation type="submission" date="2019-03" db="EMBL/GenBank/DDBJ databases">
        <title>Single cell metagenomics reveals metabolic interactions within the superorganism composed of flagellate Streblomastix strix and complex community of Bacteroidetes bacteria on its surface.</title>
        <authorList>
            <person name="Treitli S.C."/>
            <person name="Kolisko M."/>
            <person name="Husnik F."/>
            <person name="Keeling P."/>
            <person name="Hampl V."/>
        </authorList>
    </citation>
    <scope>NUCLEOTIDE SEQUENCE</scope>
    <source>
        <strain evidence="2">STM</strain>
    </source>
</reference>
<keyword evidence="1" id="KW-1133">Transmembrane helix</keyword>
<dbReference type="EMBL" id="SNRY01001035">
    <property type="protein sequence ID" value="KAA6334095.1"/>
    <property type="molecule type" value="Genomic_DNA"/>
</dbReference>